<accession>G6EDG4</accession>
<proteinExistence type="predicted"/>
<dbReference type="eggNOG" id="COG0175">
    <property type="taxonomic scope" value="Bacteria"/>
</dbReference>
<reference evidence="1 2" key="1">
    <citation type="journal article" date="2012" name="J. Bacteriol.">
        <title>Genome sequence of benzo(a)pyrene-degrading bacterium Novosphingobium pentaromativorans US6-1.</title>
        <authorList>
            <person name="Luo Y.R."/>
            <person name="Kang S.G."/>
            <person name="Kim S.J."/>
            <person name="Kim M.R."/>
            <person name="Li N."/>
            <person name="Lee J.H."/>
            <person name="Kwon K.K."/>
        </authorList>
    </citation>
    <scope>NUCLEOTIDE SEQUENCE [LARGE SCALE GENOMIC DNA]</scope>
    <source>
        <strain evidence="1 2">US6-1</strain>
    </source>
</reference>
<gene>
    <name evidence="1" type="ORF">NSU_2385</name>
</gene>
<dbReference type="AlphaFoldDB" id="G6EDG4"/>
<evidence type="ECO:0000313" key="1">
    <source>
        <dbReference type="EMBL" id="EHJ60649.1"/>
    </source>
</evidence>
<name>G6EDG4_9SPHN</name>
<dbReference type="EMBL" id="AGFM01000035">
    <property type="protein sequence ID" value="EHJ60649.1"/>
    <property type="molecule type" value="Genomic_DNA"/>
</dbReference>
<protein>
    <submittedName>
        <fullName evidence="1">Uncharacterized protein</fullName>
    </submittedName>
</protein>
<comment type="caution">
    <text evidence="1">The sequence shown here is derived from an EMBL/GenBank/DDBJ whole genome shotgun (WGS) entry which is preliminary data.</text>
</comment>
<organism evidence="1 2">
    <name type="scientific">Novosphingobium pentaromativorans US6-1</name>
    <dbReference type="NCBI Taxonomy" id="1088721"/>
    <lineage>
        <taxon>Bacteria</taxon>
        <taxon>Pseudomonadati</taxon>
        <taxon>Pseudomonadota</taxon>
        <taxon>Alphaproteobacteria</taxon>
        <taxon>Sphingomonadales</taxon>
        <taxon>Sphingomonadaceae</taxon>
        <taxon>Novosphingobium</taxon>
    </lineage>
</organism>
<dbReference type="PATRIC" id="fig|1088721.3.peg.2360"/>
<keyword evidence="2" id="KW-1185">Reference proteome</keyword>
<dbReference type="Proteomes" id="UP000004030">
    <property type="component" value="Unassembled WGS sequence"/>
</dbReference>
<sequence length="61" mass="6890">MTDYIRDQRLLDPDEVDQIIAGAPVDLVEFQTAAAAVPLEDRQPMRDWIERFNAGIVHVPA</sequence>
<evidence type="ECO:0000313" key="2">
    <source>
        <dbReference type="Proteomes" id="UP000004030"/>
    </source>
</evidence>